<comment type="caution">
    <text evidence="1">The sequence shown here is derived from an EMBL/GenBank/DDBJ whole genome shotgun (WGS) entry which is preliminary data.</text>
</comment>
<evidence type="ECO:0000313" key="2">
    <source>
        <dbReference type="Proteomes" id="UP000681414"/>
    </source>
</evidence>
<proteinExistence type="predicted"/>
<dbReference type="EMBL" id="JAGYPG010000004">
    <property type="protein sequence ID" value="MBS4197496.1"/>
    <property type="molecule type" value="Genomic_DNA"/>
</dbReference>
<organism evidence="1 2">
    <name type="scientific">Lederbergia citri</name>
    <dbReference type="NCBI Taxonomy" id="2833580"/>
    <lineage>
        <taxon>Bacteria</taxon>
        <taxon>Bacillati</taxon>
        <taxon>Bacillota</taxon>
        <taxon>Bacilli</taxon>
        <taxon>Bacillales</taxon>
        <taxon>Bacillaceae</taxon>
        <taxon>Lederbergia</taxon>
    </lineage>
</organism>
<sequence length="45" mass="5391">MNKKQQRNHKEEFGMELGDINAVKFYELQAGSKEHKDKKKEKKNK</sequence>
<keyword evidence="2" id="KW-1185">Reference proteome</keyword>
<evidence type="ECO:0000313" key="1">
    <source>
        <dbReference type="EMBL" id="MBS4197496.1"/>
    </source>
</evidence>
<name>A0A942YKM4_9BACI</name>
<dbReference type="AlphaFoldDB" id="A0A942YKM4"/>
<reference evidence="1 2" key="1">
    <citation type="submission" date="2021-05" db="EMBL/GenBank/DDBJ databases">
        <title>Novel Bacillus species.</title>
        <authorList>
            <person name="Liu G."/>
        </authorList>
    </citation>
    <scope>NUCLEOTIDE SEQUENCE [LARGE SCALE GENOMIC DNA]</scope>
    <source>
        <strain evidence="2">FJAT-49780</strain>
    </source>
</reference>
<gene>
    <name evidence="1" type="ORF">KHA97_20850</name>
</gene>
<accession>A0A942YKM4</accession>
<dbReference type="RefSeq" id="WP_213126720.1">
    <property type="nucleotide sequence ID" value="NZ_JAGYPG010000004.1"/>
</dbReference>
<dbReference type="Proteomes" id="UP000681414">
    <property type="component" value="Unassembled WGS sequence"/>
</dbReference>
<protein>
    <submittedName>
        <fullName evidence="1">Uncharacterized protein</fullName>
    </submittedName>
</protein>